<protein>
    <submittedName>
        <fullName evidence="1">Arylsulfatase regulator</fullName>
    </submittedName>
</protein>
<dbReference type="EMBL" id="VMKJ01000058">
    <property type="protein sequence ID" value="TVO32293.1"/>
    <property type="molecule type" value="Genomic_DNA"/>
</dbReference>
<reference evidence="1 2" key="1">
    <citation type="submission" date="2019-07" db="EMBL/GenBank/DDBJ databases">
        <title>The draft genome sequence of Vibrio algivorus M1486.</title>
        <authorList>
            <person name="Meng X."/>
        </authorList>
    </citation>
    <scope>NUCLEOTIDE SEQUENCE [LARGE SCALE GENOMIC DNA]</scope>
    <source>
        <strain evidence="1 2">M1486</strain>
    </source>
</reference>
<sequence>MVYLTTEQQQLVQIVNDYACRFPLTEDGDAQLLQGCYDYMDAFKRVIDSTSKVELDYICLQFPGFFRFGKWMERLAEGISDGVIEVPKDH</sequence>
<dbReference type="Proteomes" id="UP000319828">
    <property type="component" value="Unassembled WGS sequence"/>
</dbReference>
<name>A0A557NV53_9VIBR</name>
<dbReference type="RefSeq" id="WP_144389150.1">
    <property type="nucleotide sequence ID" value="NZ_CANNCB010000060.1"/>
</dbReference>
<comment type="caution">
    <text evidence="1">The sequence shown here is derived from an EMBL/GenBank/DDBJ whole genome shotgun (WGS) entry which is preliminary data.</text>
</comment>
<gene>
    <name evidence="1" type="ORF">FOF44_17070</name>
</gene>
<dbReference type="OrthoDB" id="6623866at2"/>
<accession>A0A557NV53</accession>
<dbReference type="AlphaFoldDB" id="A0A557NV53"/>
<organism evidence="1 2">
    <name type="scientific">Vibrio algivorus</name>
    <dbReference type="NCBI Taxonomy" id="1667024"/>
    <lineage>
        <taxon>Bacteria</taxon>
        <taxon>Pseudomonadati</taxon>
        <taxon>Pseudomonadota</taxon>
        <taxon>Gammaproteobacteria</taxon>
        <taxon>Vibrionales</taxon>
        <taxon>Vibrionaceae</taxon>
        <taxon>Vibrio</taxon>
    </lineage>
</organism>
<evidence type="ECO:0000313" key="2">
    <source>
        <dbReference type="Proteomes" id="UP000319828"/>
    </source>
</evidence>
<proteinExistence type="predicted"/>
<evidence type="ECO:0000313" key="1">
    <source>
        <dbReference type="EMBL" id="TVO32293.1"/>
    </source>
</evidence>